<name>L8K1U8_9BACT</name>
<dbReference type="PANTHER" id="PTHR13136:SF11">
    <property type="entry name" value="TESTIS-EXPRESSED PROTEIN 30"/>
    <property type="match status" value="1"/>
</dbReference>
<dbReference type="InterPro" id="IPR029058">
    <property type="entry name" value="AB_hydrolase_fold"/>
</dbReference>
<keyword evidence="2" id="KW-0378">Hydrolase</keyword>
<evidence type="ECO:0000313" key="3">
    <source>
        <dbReference type="Proteomes" id="UP000011135"/>
    </source>
</evidence>
<reference evidence="2 3" key="1">
    <citation type="submission" date="2012-12" db="EMBL/GenBank/DDBJ databases">
        <title>Genome assembly of Fulvivirga imtechensis AK7.</title>
        <authorList>
            <person name="Nupur N."/>
            <person name="Khatri I."/>
            <person name="Kumar R."/>
            <person name="Subramanian S."/>
            <person name="Pinnaka A."/>
        </authorList>
    </citation>
    <scope>NUCLEOTIDE SEQUENCE [LARGE SCALE GENOMIC DNA]</scope>
    <source>
        <strain evidence="2 3">AK7</strain>
    </source>
</reference>
<dbReference type="Proteomes" id="UP000011135">
    <property type="component" value="Unassembled WGS sequence"/>
</dbReference>
<dbReference type="InterPro" id="IPR026555">
    <property type="entry name" value="NSL3/Tex30"/>
</dbReference>
<dbReference type="AlphaFoldDB" id="L8K1U8"/>
<feature type="domain" description="KANL3/Tex30 alpha/beta hydrolase-like" evidence="1">
    <location>
        <begin position="29"/>
        <end position="219"/>
    </location>
</feature>
<dbReference type="GO" id="GO:0016787">
    <property type="term" value="F:hydrolase activity"/>
    <property type="evidence" value="ECO:0007669"/>
    <property type="project" value="UniProtKB-KW"/>
</dbReference>
<dbReference type="InterPro" id="IPR046879">
    <property type="entry name" value="KANL3/Tex30_Abhydrolase"/>
</dbReference>
<dbReference type="Gene3D" id="3.40.50.1820">
    <property type="entry name" value="alpha/beta hydrolase"/>
    <property type="match status" value="1"/>
</dbReference>
<gene>
    <name evidence="2" type="ORF">C900_00078</name>
</gene>
<protein>
    <submittedName>
        <fullName evidence="2">Putative hydrolase</fullName>
    </submittedName>
</protein>
<dbReference type="ESTHER" id="9bact-l8k1u8">
    <property type="family name" value="NLS3-Tex30"/>
</dbReference>
<dbReference type="PATRIC" id="fig|1237149.3.peg.78"/>
<dbReference type="PANTHER" id="PTHR13136">
    <property type="entry name" value="TESTIS DEVELOPMENT PROTEIN PRTD"/>
    <property type="match status" value="1"/>
</dbReference>
<dbReference type="STRING" id="1237149.C900_00078"/>
<evidence type="ECO:0000259" key="1">
    <source>
        <dbReference type="Pfam" id="PF20408"/>
    </source>
</evidence>
<accession>L8K1U8</accession>
<keyword evidence="3" id="KW-1185">Reference proteome</keyword>
<evidence type="ECO:0000313" key="2">
    <source>
        <dbReference type="EMBL" id="ELR73914.1"/>
    </source>
</evidence>
<dbReference type="RefSeq" id="WP_009577507.1">
    <property type="nucleotide sequence ID" value="NZ_AMZN01000001.1"/>
</dbReference>
<dbReference type="Pfam" id="PF20408">
    <property type="entry name" value="Abhydrolase_11"/>
    <property type="match status" value="1"/>
</dbReference>
<sequence>MSQISFKLHISEGAGAVTCEIIEADKPIAILALAHGAGAGMHHSFMLQLAAALASSRISTIRFNFPYMEQGKKRPDTPKIAQETIYRVILETHHRYPALPIYAGGKSFGGRMTSQLAAFRQLAELKGLVFFGFPLHPPGKPSVQRADHLQQVPIPMLFLQGTRDKLATPELMKQTTEHLDKSKLIFLDGADHSFQMLKSSGRSQQEVFNALASLTAKWVMQNK</sequence>
<dbReference type="OrthoDB" id="652634at2"/>
<organism evidence="2 3">
    <name type="scientific">Fulvivirga imtechensis AK7</name>
    <dbReference type="NCBI Taxonomy" id="1237149"/>
    <lineage>
        <taxon>Bacteria</taxon>
        <taxon>Pseudomonadati</taxon>
        <taxon>Bacteroidota</taxon>
        <taxon>Cytophagia</taxon>
        <taxon>Cytophagales</taxon>
        <taxon>Fulvivirgaceae</taxon>
        <taxon>Fulvivirga</taxon>
    </lineage>
</organism>
<dbReference type="EMBL" id="AMZN01000001">
    <property type="protein sequence ID" value="ELR73914.1"/>
    <property type="molecule type" value="Genomic_DNA"/>
</dbReference>
<dbReference type="eggNOG" id="COG3571">
    <property type="taxonomic scope" value="Bacteria"/>
</dbReference>
<dbReference type="SUPFAM" id="SSF53474">
    <property type="entry name" value="alpha/beta-Hydrolases"/>
    <property type="match status" value="1"/>
</dbReference>
<comment type="caution">
    <text evidence="2">The sequence shown here is derived from an EMBL/GenBank/DDBJ whole genome shotgun (WGS) entry which is preliminary data.</text>
</comment>
<proteinExistence type="predicted"/>